<accession>A0AAU8HBQ3</accession>
<sequence>MSGVGEWDEIDVLIVDGREVQAVRKILENRGCALPEAYRLFEERCEAVRSKTTGRDPGVSSKDDHATPPPLN</sequence>
<organism evidence="3">
    <name type="scientific">Micromonospora sp. CCTCC AA 2012012</name>
    <dbReference type="NCBI Taxonomy" id="3111921"/>
    <lineage>
        <taxon>Bacteria</taxon>
        <taxon>Bacillati</taxon>
        <taxon>Actinomycetota</taxon>
        <taxon>Actinomycetes</taxon>
        <taxon>Micromonosporales</taxon>
        <taxon>Micromonosporaceae</taxon>
        <taxon>Micromonospora</taxon>
    </lineage>
</organism>
<evidence type="ECO:0000256" key="1">
    <source>
        <dbReference type="SAM" id="MobiDB-lite"/>
    </source>
</evidence>
<feature type="region of interest" description="Disordered" evidence="1">
    <location>
        <begin position="48"/>
        <end position="72"/>
    </location>
</feature>
<dbReference type="RefSeq" id="WP_350931807.1">
    <property type="nucleotide sequence ID" value="NZ_CP157762.1"/>
</dbReference>
<gene>
    <name evidence="3" type="ORF">ABUL08_21720</name>
    <name evidence="2" type="ORF">VK199_21645</name>
</gene>
<dbReference type="EMBL" id="CP159342">
    <property type="protein sequence ID" value="XCH72921.1"/>
    <property type="molecule type" value="Genomic_DNA"/>
</dbReference>
<reference evidence="3" key="2">
    <citation type="submission" date="2024-06" db="EMBL/GenBank/DDBJ databases">
        <title>Micromonospora mangrovi CCTCC AA 2012012 genome sequences.</title>
        <authorList>
            <person name="Gao J."/>
        </authorList>
    </citation>
    <scope>NUCLEOTIDE SEQUENCE</scope>
    <source>
        <strain evidence="3">CCTCC AA 2012012</strain>
    </source>
</reference>
<name>A0AAU8HBQ3_9ACTN</name>
<reference evidence="2" key="1">
    <citation type="submission" date="2024-01" db="EMBL/GenBank/DDBJ databases">
        <title>The genome sequence of Micromonospora mangrovi CCTCC AA 2012012.</title>
        <authorList>
            <person name="Gao J."/>
        </authorList>
    </citation>
    <scope>NUCLEOTIDE SEQUENCE</scope>
    <source>
        <strain evidence="2">CCTCC AA 2012012</strain>
    </source>
</reference>
<dbReference type="AlphaFoldDB" id="A0AAU8HBQ3"/>
<dbReference type="EMBL" id="CP157762">
    <property type="protein sequence ID" value="XBP92224.1"/>
    <property type="molecule type" value="Genomic_DNA"/>
</dbReference>
<evidence type="ECO:0000313" key="2">
    <source>
        <dbReference type="EMBL" id="XBP92224.1"/>
    </source>
</evidence>
<proteinExistence type="predicted"/>
<protein>
    <submittedName>
        <fullName evidence="3">Uncharacterized protein</fullName>
    </submittedName>
</protein>
<evidence type="ECO:0000313" key="3">
    <source>
        <dbReference type="EMBL" id="XCH72921.1"/>
    </source>
</evidence>